<proteinExistence type="predicted"/>
<dbReference type="InterPro" id="IPR010982">
    <property type="entry name" value="Lambda_DNA-bd_dom_sf"/>
</dbReference>
<dbReference type="PROSITE" id="PS50943">
    <property type="entry name" value="HTH_CROC1"/>
    <property type="match status" value="1"/>
</dbReference>
<dbReference type="Gene3D" id="1.10.260.40">
    <property type="entry name" value="lambda repressor-like DNA-binding domains"/>
    <property type="match status" value="1"/>
</dbReference>
<name>U4TML9_9LACO</name>
<sequence>MLAINTLADLQTERIKRGISQRTLADAIGMTAAELAQLEDADVSPSLATLSRYAKGLGLRLEIAIVP</sequence>
<dbReference type="EMBL" id="KI271594">
    <property type="protein sequence ID" value="ERL64675.1"/>
    <property type="molecule type" value="Genomic_DNA"/>
</dbReference>
<protein>
    <recommendedName>
        <fullName evidence="1">HTH cro/C1-type domain-containing protein</fullName>
    </recommendedName>
</protein>
<accession>U4TML9</accession>
<gene>
    <name evidence="2" type="ORF">L248_0732</name>
</gene>
<feature type="domain" description="HTH cro/C1-type" evidence="1">
    <location>
        <begin position="10"/>
        <end position="64"/>
    </location>
</feature>
<dbReference type="STRING" id="1231336.L248_0732"/>
<dbReference type="eggNOG" id="COG1396">
    <property type="taxonomic scope" value="Bacteria"/>
</dbReference>
<evidence type="ECO:0000313" key="3">
    <source>
        <dbReference type="Proteomes" id="UP000030647"/>
    </source>
</evidence>
<dbReference type="Proteomes" id="UP000030647">
    <property type="component" value="Unassembled WGS sequence"/>
</dbReference>
<dbReference type="HOGENOM" id="CLU_066192_18_4_9"/>
<reference evidence="3" key="1">
    <citation type="journal article" date="2013" name="Genome Announc.">
        <title>Whole-Genome Sequencing of Lactobacillus shenzhenensis Strain LY-73T.</title>
        <authorList>
            <person name="Lin Z."/>
            <person name="Liu Z."/>
            <person name="Yang R."/>
            <person name="Zou Y."/>
            <person name="Wan D."/>
            <person name="Chen J."/>
            <person name="Guo M."/>
            <person name="Zhao J."/>
            <person name="Fang C."/>
            <person name="Yang R."/>
            <person name="Liu F."/>
        </authorList>
    </citation>
    <scope>NUCLEOTIDE SEQUENCE [LARGE SCALE GENOMIC DNA]</scope>
    <source>
        <strain evidence="3">LY-73</strain>
    </source>
</reference>
<dbReference type="Pfam" id="PF01381">
    <property type="entry name" value="HTH_3"/>
    <property type="match status" value="1"/>
</dbReference>
<organism evidence="2 3">
    <name type="scientific">Schleiferilactobacillus shenzhenensis LY-73</name>
    <dbReference type="NCBI Taxonomy" id="1231336"/>
    <lineage>
        <taxon>Bacteria</taxon>
        <taxon>Bacillati</taxon>
        <taxon>Bacillota</taxon>
        <taxon>Bacilli</taxon>
        <taxon>Lactobacillales</taxon>
        <taxon>Lactobacillaceae</taxon>
        <taxon>Schleiferilactobacillus</taxon>
    </lineage>
</organism>
<dbReference type="InterPro" id="IPR001387">
    <property type="entry name" value="Cro/C1-type_HTH"/>
</dbReference>
<dbReference type="SMART" id="SM00530">
    <property type="entry name" value="HTH_XRE"/>
    <property type="match status" value="1"/>
</dbReference>
<dbReference type="AlphaFoldDB" id="U4TML9"/>
<dbReference type="CDD" id="cd00093">
    <property type="entry name" value="HTH_XRE"/>
    <property type="match status" value="1"/>
</dbReference>
<keyword evidence="3" id="KW-1185">Reference proteome</keyword>
<evidence type="ECO:0000313" key="2">
    <source>
        <dbReference type="EMBL" id="ERL64675.1"/>
    </source>
</evidence>
<dbReference type="GO" id="GO:0003677">
    <property type="term" value="F:DNA binding"/>
    <property type="evidence" value="ECO:0007669"/>
    <property type="project" value="InterPro"/>
</dbReference>
<evidence type="ECO:0000259" key="1">
    <source>
        <dbReference type="PROSITE" id="PS50943"/>
    </source>
</evidence>
<dbReference type="SUPFAM" id="SSF47413">
    <property type="entry name" value="lambda repressor-like DNA-binding domains"/>
    <property type="match status" value="1"/>
</dbReference>